<evidence type="ECO:0000313" key="2">
    <source>
        <dbReference type="EMBL" id="CAF1291648.1"/>
    </source>
</evidence>
<comment type="caution">
    <text evidence="2">The sequence shown here is derived from an EMBL/GenBank/DDBJ whole genome shotgun (WGS) entry which is preliminary data.</text>
</comment>
<evidence type="ECO:0000313" key="3">
    <source>
        <dbReference type="Proteomes" id="UP000663864"/>
    </source>
</evidence>
<evidence type="ECO:0000256" key="1">
    <source>
        <dbReference type="SAM" id="MobiDB-lite"/>
    </source>
</evidence>
<accession>A0A815D2T0</accession>
<organism evidence="2 3">
    <name type="scientific">Rotaria sordida</name>
    <dbReference type="NCBI Taxonomy" id="392033"/>
    <lineage>
        <taxon>Eukaryota</taxon>
        <taxon>Metazoa</taxon>
        <taxon>Spiralia</taxon>
        <taxon>Gnathifera</taxon>
        <taxon>Rotifera</taxon>
        <taxon>Eurotatoria</taxon>
        <taxon>Bdelloidea</taxon>
        <taxon>Philodinida</taxon>
        <taxon>Philodinidae</taxon>
        <taxon>Rotaria</taxon>
    </lineage>
</organism>
<feature type="compositionally biased region" description="Basic and acidic residues" evidence="1">
    <location>
        <begin position="55"/>
        <end position="110"/>
    </location>
</feature>
<protein>
    <submittedName>
        <fullName evidence="2">Uncharacterized protein</fullName>
    </submittedName>
</protein>
<dbReference type="AlphaFoldDB" id="A0A815D2T0"/>
<reference evidence="2" key="1">
    <citation type="submission" date="2021-02" db="EMBL/GenBank/DDBJ databases">
        <authorList>
            <person name="Nowell W R."/>
        </authorList>
    </citation>
    <scope>NUCLEOTIDE SEQUENCE</scope>
</reference>
<dbReference type="EMBL" id="CAJNOT010002177">
    <property type="protein sequence ID" value="CAF1291648.1"/>
    <property type="molecule type" value="Genomic_DNA"/>
</dbReference>
<proteinExistence type="predicted"/>
<feature type="region of interest" description="Disordered" evidence="1">
    <location>
        <begin position="44"/>
        <end position="126"/>
    </location>
</feature>
<name>A0A815D2T0_9BILA</name>
<sequence length="360" mass="42729">MRAFRARRALVETAEQKESRLAIDRQYRKQRSIDFGVKKTVEEKQTHLISSSQSEVKRLADKRSKENAKEREERLTAKRAKEMNRRHNLRARETDAERNTRLERDRDQHRAKTRAKNDSNMATDRNCTCQKNSRREANHLISRSQYEVKRLADKRAKENAKEREERLTAKCAKEMNRRHNLRARETDAERNTRLERDRDQHRLKITVVSEKMNQNARKRELNKALSILPIFNPLNDYHIYRINQSTSSILLHDLIEQGRKTTRFIIDTEDDYYTHRPSLIQIKLIQHQSIALLIEVHHLSQATSVIFWLIRSLLKVILNPSNCIYSWGDAKNELDKFISCELFPSDQLQQINNIDIQKTL</sequence>
<dbReference type="Proteomes" id="UP000663864">
    <property type="component" value="Unassembled WGS sequence"/>
</dbReference>
<gene>
    <name evidence="2" type="ORF">ZHD862_LOCUS27483</name>
</gene>